<dbReference type="CDD" id="cd08267">
    <property type="entry name" value="MDR1"/>
    <property type="match status" value="1"/>
</dbReference>
<dbReference type="RefSeq" id="XP_007726372.1">
    <property type="nucleotide sequence ID" value="XM_007728182.1"/>
</dbReference>
<comment type="caution">
    <text evidence="2">The sequence shown here is derived from an EMBL/GenBank/DDBJ whole genome shotgun (WGS) entry which is preliminary data.</text>
</comment>
<dbReference type="InterPro" id="IPR036291">
    <property type="entry name" value="NAD(P)-bd_dom_sf"/>
</dbReference>
<keyword evidence="3" id="KW-1185">Reference proteome</keyword>
<dbReference type="SUPFAM" id="SSF50129">
    <property type="entry name" value="GroES-like"/>
    <property type="match status" value="1"/>
</dbReference>
<dbReference type="GeneID" id="19162171"/>
<dbReference type="Pfam" id="PF13602">
    <property type="entry name" value="ADH_zinc_N_2"/>
    <property type="match status" value="1"/>
</dbReference>
<feature type="domain" description="Enoyl reductase (ER)" evidence="1">
    <location>
        <begin position="24"/>
        <end position="347"/>
    </location>
</feature>
<protein>
    <recommendedName>
        <fullName evidence="1">Enoyl reductase (ER) domain-containing protein</fullName>
    </recommendedName>
</protein>
<dbReference type="SMART" id="SM00829">
    <property type="entry name" value="PKS_ER"/>
    <property type="match status" value="1"/>
</dbReference>
<dbReference type="InterPro" id="IPR052733">
    <property type="entry name" value="Chloroplast_QOR"/>
</dbReference>
<evidence type="ECO:0000259" key="1">
    <source>
        <dbReference type="SMART" id="SM00829"/>
    </source>
</evidence>
<dbReference type="Gene3D" id="3.40.50.720">
    <property type="entry name" value="NAD(P)-binding Rossmann-like Domain"/>
    <property type="match status" value="1"/>
</dbReference>
<sequence>MSTPKPKIPTAMKAWQYTSTTKNGLENTMRLNSAAPVPTPTASQYLIKIVATALNPLDFKPAEIAVFNRLVIRKPATPGLDFAGYIVTAPSGPSGSKSHFTPGQFVFGVTGASLFAGGALAEYAIAKDPHIVAVPEHLDPIDAATIGVAGLTAYQTIVPHVKSGDRVFINGGSGGTGVFGIQIAKALGCHVTTTCSSRNVELCTSLGADEVIDYTKGNVVEGLIVSAKAQKPFTHVIDNIGRDPNLYWQCHKYTDPEAMYIFVGADLSPAGMVNQVKRKLWPSFLGGGKRKGMGFFAQTKKDDLEQIAAWMTEGKIRAVIDQKFAFEEAPRAIEKLKTGRARGKIVVEVSTAT</sequence>
<dbReference type="OrthoDB" id="201656at2759"/>
<evidence type="ECO:0000313" key="2">
    <source>
        <dbReference type="EMBL" id="EXJ83686.1"/>
    </source>
</evidence>
<dbReference type="InterPro" id="IPR020843">
    <property type="entry name" value="ER"/>
</dbReference>
<reference evidence="2 3" key="1">
    <citation type="submission" date="2013-03" db="EMBL/GenBank/DDBJ databases">
        <title>The Genome Sequence of Capronia coronata CBS 617.96.</title>
        <authorList>
            <consortium name="The Broad Institute Genomics Platform"/>
            <person name="Cuomo C."/>
            <person name="de Hoog S."/>
            <person name="Gorbushina A."/>
            <person name="Walker B."/>
            <person name="Young S.K."/>
            <person name="Zeng Q."/>
            <person name="Gargeya S."/>
            <person name="Fitzgerald M."/>
            <person name="Haas B."/>
            <person name="Abouelleil A."/>
            <person name="Allen A.W."/>
            <person name="Alvarado L."/>
            <person name="Arachchi H.M."/>
            <person name="Berlin A.M."/>
            <person name="Chapman S.B."/>
            <person name="Gainer-Dewar J."/>
            <person name="Goldberg J."/>
            <person name="Griggs A."/>
            <person name="Gujja S."/>
            <person name="Hansen M."/>
            <person name="Howarth C."/>
            <person name="Imamovic A."/>
            <person name="Ireland A."/>
            <person name="Larimer J."/>
            <person name="McCowan C."/>
            <person name="Murphy C."/>
            <person name="Pearson M."/>
            <person name="Poon T.W."/>
            <person name="Priest M."/>
            <person name="Roberts A."/>
            <person name="Saif S."/>
            <person name="Shea T."/>
            <person name="Sisk P."/>
            <person name="Sykes S."/>
            <person name="Wortman J."/>
            <person name="Nusbaum C."/>
            <person name="Birren B."/>
        </authorList>
    </citation>
    <scope>NUCLEOTIDE SEQUENCE [LARGE SCALE GENOMIC DNA]</scope>
    <source>
        <strain evidence="2 3">CBS 617.96</strain>
    </source>
</reference>
<dbReference type="Proteomes" id="UP000019484">
    <property type="component" value="Unassembled WGS sequence"/>
</dbReference>
<organism evidence="2 3">
    <name type="scientific">Capronia coronata CBS 617.96</name>
    <dbReference type="NCBI Taxonomy" id="1182541"/>
    <lineage>
        <taxon>Eukaryota</taxon>
        <taxon>Fungi</taxon>
        <taxon>Dikarya</taxon>
        <taxon>Ascomycota</taxon>
        <taxon>Pezizomycotina</taxon>
        <taxon>Eurotiomycetes</taxon>
        <taxon>Chaetothyriomycetidae</taxon>
        <taxon>Chaetothyriales</taxon>
        <taxon>Herpotrichiellaceae</taxon>
        <taxon>Capronia</taxon>
    </lineage>
</organism>
<dbReference type="EMBL" id="AMWN01000006">
    <property type="protein sequence ID" value="EXJ83686.1"/>
    <property type="molecule type" value="Genomic_DNA"/>
</dbReference>
<dbReference type="PANTHER" id="PTHR44013:SF1">
    <property type="entry name" value="ZINC-TYPE ALCOHOL DEHYDROGENASE-LIKE PROTEIN C16A3.02C"/>
    <property type="match status" value="1"/>
</dbReference>
<dbReference type="STRING" id="1182541.W9Y362"/>
<dbReference type="InterPro" id="IPR013154">
    <property type="entry name" value="ADH-like_N"/>
</dbReference>
<dbReference type="SUPFAM" id="SSF51735">
    <property type="entry name" value="NAD(P)-binding Rossmann-fold domains"/>
    <property type="match status" value="1"/>
</dbReference>
<dbReference type="HOGENOM" id="CLU_026673_3_3_1"/>
<proteinExistence type="predicted"/>
<dbReference type="PANTHER" id="PTHR44013">
    <property type="entry name" value="ZINC-TYPE ALCOHOL DEHYDROGENASE-LIKE PROTEIN C16A3.02C"/>
    <property type="match status" value="1"/>
</dbReference>
<dbReference type="GO" id="GO:0016491">
    <property type="term" value="F:oxidoreductase activity"/>
    <property type="evidence" value="ECO:0007669"/>
    <property type="project" value="InterPro"/>
</dbReference>
<dbReference type="Gene3D" id="3.90.180.10">
    <property type="entry name" value="Medium-chain alcohol dehydrogenases, catalytic domain"/>
    <property type="match status" value="1"/>
</dbReference>
<dbReference type="eggNOG" id="KOG1198">
    <property type="taxonomic scope" value="Eukaryota"/>
</dbReference>
<evidence type="ECO:0000313" key="3">
    <source>
        <dbReference type="Proteomes" id="UP000019484"/>
    </source>
</evidence>
<dbReference type="InterPro" id="IPR011032">
    <property type="entry name" value="GroES-like_sf"/>
</dbReference>
<dbReference type="AlphaFoldDB" id="W9Y362"/>
<accession>W9Y362</accession>
<gene>
    <name evidence="2" type="ORF">A1O1_07310</name>
</gene>
<name>W9Y362_9EURO</name>
<dbReference type="Pfam" id="PF08240">
    <property type="entry name" value="ADH_N"/>
    <property type="match status" value="1"/>
</dbReference>